<dbReference type="GO" id="GO:0006508">
    <property type="term" value="P:proteolysis"/>
    <property type="evidence" value="ECO:0007669"/>
    <property type="project" value="InterPro"/>
</dbReference>
<organism evidence="1 2">
    <name type="scientific">Wenjunlia tyrosinilytica</name>
    <dbReference type="NCBI Taxonomy" id="1544741"/>
    <lineage>
        <taxon>Bacteria</taxon>
        <taxon>Bacillati</taxon>
        <taxon>Actinomycetota</taxon>
        <taxon>Actinomycetes</taxon>
        <taxon>Kitasatosporales</taxon>
        <taxon>Streptomycetaceae</taxon>
        <taxon>Wenjunlia</taxon>
    </lineage>
</organism>
<dbReference type="AlphaFoldDB" id="A0A918DYZ4"/>
<dbReference type="PANTHER" id="PTHR41775:SF1">
    <property type="entry name" value="PEPTIDASE M6-LIKE DOMAIN-CONTAINING PROTEIN"/>
    <property type="match status" value="1"/>
</dbReference>
<evidence type="ECO:0000313" key="1">
    <source>
        <dbReference type="EMBL" id="GGO88938.1"/>
    </source>
</evidence>
<dbReference type="NCBIfam" id="TIGR03296">
    <property type="entry name" value="M6dom_TIGR03296"/>
    <property type="match status" value="1"/>
</dbReference>
<gene>
    <name evidence="1" type="ORF">GCM10012280_30910</name>
</gene>
<evidence type="ECO:0000313" key="2">
    <source>
        <dbReference type="Proteomes" id="UP000641932"/>
    </source>
</evidence>
<dbReference type="GO" id="GO:0008233">
    <property type="term" value="F:peptidase activity"/>
    <property type="evidence" value="ECO:0007669"/>
    <property type="project" value="InterPro"/>
</dbReference>
<sequence>MAALAAMTWTLATAGPASPAEPEGPCALVRTTVHHSEGVDSWNGSYTRPLGRIDAALVFLSFPDSTPTVSTRELADDHIPDTRDYFRTASYGRFDYHLDPVPGYVRMPTASTGYGIERDWNPKDRRRYLRDAVAAADPLVDFSAYDVVFFVADPEAPGVDPDATKIVNLGRPIVADGVRLDHMGTIFEAHPPDHHVLAHESAHIFDLPDLYTRPGDGAPAGEWNTRVGDWDLMGDQKGLSPELFAWHKWKFGWLDGGQVACLAKPGTVRRTLTPVERPGGVKLLVVPIDSSSVYAVEVRSLEGNDAQGCTEGVLVYRVRSDVGSGSGPIRVMDAHPDSAACSGRSVFSPLADAPFGAGSAFRDLAHEVVVRVLGRGPDGSYTVEATRNR</sequence>
<reference evidence="1" key="1">
    <citation type="journal article" date="2014" name="Int. J. Syst. Evol. Microbiol.">
        <title>Complete genome sequence of Corynebacterium casei LMG S-19264T (=DSM 44701T), isolated from a smear-ripened cheese.</title>
        <authorList>
            <consortium name="US DOE Joint Genome Institute (JGI-PGF)"/>
            <person name="Walter F."/>
            <person name="Albersmeier A."/>
            <person name="Kalinowski J."/>
            <person name="Ruckert C."/>
        </authorList>
    </citation>
    <scope>NUCLEOTIDE SEQUENCE</scope>
    <source>
        <strain evidence="1">CGMCC 4.7201</strain>
    </source>
</reference>
<dbReference type="PANTHER" id="PTHR41775">
    <property type="entry name" value="SECRETED PROTEIN-RELATED"/>
    <property type="match status" value="1"/>
</dbReference>
<dbReference type="EMBL" id="BMMS01000012">
    <property type="protein sequence ID" value="GGO88938.1"/>
    <property type="molecule type" value="Genomic_DNA"/>
</dbReference>
<keyword evidence="2" id="KW-1185">Reference proteome</keyword>
<proteinExistence type="predicted"/>
<comment type="caution">
    <text evidence="1">The sequence shown here is derived from an EMBL/GenBank/DDBJ whole genome shotgun (WGS) entry which is preliminary data.</text>
</comment>
<accession>A0A918DYZ4</accession>
<dbReference type="InterPro" id="IPR008757">
    <property type="entry name" value="Peptidase_M6-like_domain"/>
</dbReference>
<reference evidence="1" key="2">
    <citation type="submission" date="2020-09" db="EMBL/GenBank/DDBJ databases">
        <authorList>
            <person name="Sun Q."/>
            <person name="Zhou Y."/>
        </authorList>
    </citation>
    <scope>NUCLEOTIDE SEQUENCE</scope>
    <source>
        <strain evidence="1">CGMCC 4.7201</strain>
    </source>
</reference>
<protein>
    <submittedName>
        <fullName evidence="1">Peptidase M6</fullName>
    </submittedName>
</protein>
<name>A0A918DYZ4_9ACTN</name>
<dbReference type="Proteomes" id="UP000641932">
    <property type="component" value="Unassembled WGS sequence"/>
</dbReference>